<protein>
    <recommendedName>
        <fullName evidence="3 11">Thymidylate kinase</fullName>
        <ecNumber evidence="2 11">2.7.4.9</ecNumber>
    </recommendedName>
    <alternativeName>
        <fullName evidence="11">dTMP kinase</fullName>
    </alternativeName>
</protein>
<feature type="domain" description="Thymidylate kinase-like" evidence="12">
    <location>
        <begin position="16"/>
        <end position="203"/>
    </location>
</feature>
<keyword evidence="6 11" id="KW-0547">Nucleotide-binding</keyword>
<keyword evidence="14" id="KW-1185">Reference proteome</keyword>
<dbReference type="CDD" id="cd01672">
    <property type="entry name" value="TMPK"/>
    <property type="match status" value="1"/>
</dbReference>
<evidence type="ECO:0000259" key="12">
    <source>
        <dbReference type="Pfam" id="PF02223"/>
    </source>
</evidence>
<evidence type="ECO:0000256" key="3">
    <source>
        <dbReference type="ARBA" id="ARBA00017144"/>
    </source>
</evidence>
<evidence type="ECO:0000256" key="6">
    <source>
        <dbReference type="ARBA" id="ARBA00022741"/>
    </source>
</evidence>
<evidence type="ECO:0000256" key="8">
    <source>
        <dbReference type="ARBA" id="ARBA00022840"/>
    </source>
</evidence>
<evidence type="ECO:0000256" key="7">
    <source>
        <dbReference type="ARBA" id="ARBA00022777"/>
    </source>
</evidence>
<evidence type="ECO:0000256" key="9">
    <source>
        <dbReference type="ARBA" id="ARBA00048743"/>
    </source>
</evidence>
<evidence type="ECO:0000256" key="5">
    <source>
        <dbReference type="ARBA" id="ARBA00022727"/>
    </source>
</evidence>
<evidence type="ECO:0000313" key="13">
    <source>
        <dbReference type="EMBL" id="SNS73003.1"/>
    </source>
</evidence>
<evidence type="ECO:0000256" key="10">
    <source>
        <dbReference type="ARBA" id="ARBA00057735"/>
    </source>
</evidence>
<dbReference type="GO" id="GO:0005829">
    <property type="term" value="C:cytosol"/>
    <property type="evidence" value="ECO:0007669"/>
    <property type="project" value="TreeGrafter"/>
</dbReference>
<dbReference type="AlphaFoldDB" id="A0A239GWW5"/>
<evidence type="ECO:0000256" key="11">
    <source>
        <dbReference type="HAMAP-Rule" id="MF_00165"/>
    </source>
</evidence>
<dbReference type="GO" id="GO:0006235">
    <property type="term" value="P:dTTP biosynthetic process"/>
    <property type="evidence" value="ECO:0007669"/>
    <property type="project" value="UniProtKB-UniRule"/>
</dbReference>
<comment type="catalytic activity">
    <reaction evidence="9 11">
        <text>dTMP + ATP = dTDP + ADP</text>
        <dbReference type="Rhea" id="RHEA:13517"/>
        <dbReference type="ChEBI" id="CHEBI:30616"/>
        <dbReference type="ChEBI" id="CHEBI:58369"/>
        <dbReference type="ChEBI" id="CHEBI:63528"/>
        <dbReference type="ChEBI" id="CHEBI:456216"/>
        <dbReference type="EC" id="2.7.4.9"/>
    </reaction>
</comment>
<organism evidence="13 14">
    <name type="scientific">Geodermatophilus saharensis</name>
    <dbReference type="NCBI Taxonomy" id="1137994"/>
    <lineage>
        <taxon>Bacteria</taxon>
        <taxon>Bacillati</taxon>
        <taxon>Actinomycetota</taxon>
        <taxon>Actinomycetes</taxon>
        <taxon>Geodermatophilales</taxon>
        <taxon>Geodermatophilaceae</taxon>
        <taxon>Geodermatophilus</taxon>
    </lineage>
</organism>
<dbReference type="FunFam" id="3.40.50.300:FF:000225">
    <property type="entry name" value="Thymidylate kinase"/>
    <property type="match status" value="1"/>
</dbReference>
<dbReference type="PROSITE" id="PS01331">
    <property type="entry name" value="THYMIDYLATE_KINASE"/>
    <property type="match status" value="1"/>
</dbReference>
<keyword evidence="7 11" id="KW-0418">Kinase</keyword>
<dbReference type="EC" id="2.7.4.9" evidence="2 11"/>
<dbReference type="GO" id="GO:0006233">
    <property type="term" value="P:dTDP biosynthetic process"/>
    <property type="evidence" value="ECO:0007669"/>
    <property type="project" value="InterPro"/>
</dbReference>
<dbReference type="NCBIfam" id="TIGR00041">
    <property type="entry name" value="DTMP_kinase"/>
    <property type="match status" value="1"/>
</dbReference>
<keyword evidence="8 11" id="KW-0067">ATP-binding</keyword>
<dbReference type="PANTHER" id="PTHR10344:SF4">
    <property type="entry name" value="UMP-CMP KINASE 2, MITOCHONDRIAL"/>
    <property type="match status" value="1"/>
</dbReference>
<comment type="function">
    <text evidence="10 11">Phosphorylation of dTMP to form dTDP in both de novo and salvage pathways of dTTP synthesis.</text>
</comment>
<comment type="similarity">
    <text evidence="1 11">Belongs to the thymidylate kinase family.</text>
</comment>
<keyword evidence="4 11" id="KW-0808">Transferase</keyword>
<dbReference type="InterPro" id="IPR027417">
    <property type="entry name" value="P-loop_NTPase"/>
</dbReference>
<evidence type="ECO:0000313" key="14">
    <source>
        <dbReference type="Proteomes" id="UP000198386"/>
    </source>
</evidence>
<evidence type="ECO:0000256" key="4">
    <source>
        <dbReference type="ARBA" id="ARBA00022679"/>
    </source>
</evidence>
<dbReference type="HAMAP" id="MF_00165">
    <property type="entry name" value="Thymidylate_kinase"/>
    <property type="match status" value="1"/>
</dbReference>
<dbReference type="InterPro" id="IPR039430">
    <property type="entry name" value="Thymidylate_kin-like_dom"/>
</dbReference>
<evidence type="ECO:0000256" key="2">
    <source>
        <dbReference type="ARBA" id="ARBA00012980"/>
    </source>
</evidence>
<proteinExistence type="inferred from homology"/>
<dbReference type="GO" id="GO:0006227">
    <property type="term" value="P:dUDP biosynthetic process"/>
    <property type="evidence" value="ECO:0007669"/>
    <property type="project" value="TreeGrafter"/>
</dbReference>
<keyword evidence="5 11" id="KW-0545">Nucleotide biosynthesis</keyword>
<dbReference type="Proteomes" id="UP000198386">
    <property type="component" value="Unassembled WGS sequence"/>
</dbReference>
<feature type="binding site" evidence="11">
    <location>
        <begin position="18"/>
        <end position="25"/>
    </location>
    <ligand>
        <name>ATP</name>
        <dbReference type="ChEBI" id="CHEBI:30616"/>
    </ligand>
</feature>
<dbReference type="InterPro" id="IPR018094">
    <property type="entry name" value="Thymidylate_kinase"/>
</dbReference>
<dbReference type="EMBL" id="FZOH01000007">
    <property type="protein sequence ID" value="SNS73003.1"/>
    <property type="molecule type" value="Genomic_DNA"/>
</dbReference>
<sequence length="218" mass="23172">MAAHPRLPGRGLFVAFEGGEGTGKSTQAGLLFDWLGRHEIPARLTSEPGGTPPGARIRALLLDPATGDLAPRAEALLYAADRAHHVHAVVRPALEAGEVVVTDRYVDSSLAYQGAGRALALEEVRRLSRWATGGLVPDLTVLLDLPPEAGLARALGRAAADRLEAESVDFHERVRATFRALADAEPHRYLVLDAGRPADELTAAVRERVAALLPGRVA</sequence>
<dbReference type="Gene3D" id="3.40.50.300">
    <property type="entry name" value="P-loop containing nucleotide triphosphate hydrolases"/>
    <property type="match status" value="1"/>
</dbReference>
<gene>
    <name evidence="11" type="primary">tmk</name>
    <name evidence="13" type="ORF">SAMN04488107_3590</name>
</gene>
<dbReference type="InterPro" id="IPR018095">
    <property type="entry name" value="Thymidylate_kin_CS"/>
</dbReference>
<dbReference type="SUPFAM" id="SSF52540">
    <property type="entry name" value="P-loop containing nucleoside triphosphate hydrolases"/>
    <property type="match status" value="1"/>
</dbReference>
<accession>A0A239GWW5</accession>
<dbReference type="GO" id="GO:0005524">
    <property type="term" value="F:ATP binding"/>
    <property type="evidence" value="ECO:0007669"/>
    <property type="project" value="UniProtKB-UniRule"/>
</dbReference>
<evidence type="ECO:0000256" key="1">
    <source>
        <dbReference type="ARBA" id="ARBA00009776"/>
    </source>
</evidence>
<dbReference type="GO" id="GO:0004798">
    <property type="term" value="F:dTMP kinase activity"/>
    <property type="evidence" value="ECO:0007669"/>
    <property type="project" value="UniProtKB-UniRule"/>
</dbReference>
<dbReference type="Pfam" id="PF02223">
    <property type="entry name" value="Thymidylate_kin"/>
    <property type="match status" value="1"/>
</dbReference>
<dbReference type="PANTHER" id="PTHR10344">
    <property type="entry name" value="THYMIDYLATE KINASE"/>
    <property type="match status" value="1"/>
</dbReference>
<reference evidence="14" key="1">
    <citation type="submission" date="2017-06" db="EMBL/GenBank/DDBJ databases">
        <authorList>
            <person name="Varghese N."/>
            <person name="Submissions S."/>
        </authorList>
    </citation>
    <scope>NUCLEOTIDE SEQUENCE [LARGE SCALE GENOMIC DNA]</scope>
    <source>
        <strain evidence="14">DSM 45423</strain>
    </source>
</reference>
<name>A0A239GWW5_9ACTN</name>